<accession>A0A1C4V2F9</accession>
<dbReference type="Gene3D" id="2.70.70.10">
    <property type="entry name" value="Glucose Permease (Domain IIA)"/>
    <property type="match status" value="1"/>
</dbReference>
<organism evidence="3 4">
    <name type="scientific">Micromonospora mirobrigensis</name>
    <dbReference type="NCBI Taxonomy" id="262898"/>
    <lineage>
        <taxon>Bacteria</taxon>
        <taxon>Bacillati</taxon>
        <taxon>Actinomycetota</taxon>
        <taxon>Actinomycetes</taxon>
        <taxon>Micromonosporales</taxon>
        <taxon>Micromonosporaceae</taxon>
        <taxon>Micromonospora</taxon>
    </lineage>
</organism>
<protein>
    <submittedName>
        <fullName evidence="3">Peptidase family M23</fullName>
    </submittedName>
</protein>
<dbReference type="GO" id="GO:0004222">
    <property type="term" value="F:metalloendopeptidase activity"/>
    <property type="evidence" value="ECO:0007669"/>
    <property type="project" value="TreeGrafter"/>
</dbReference>
<feature type="domain" description="M23ase beta-sheet core" evidence="2">
    <location>
        <begin position="165"/>
        <end position="225"/>
    </location>
</feature>
<evidence type="ECO:0000259" key="2">
    <source>
        <dbReference type="Pfam" id="PF01551"/>
    </source>
</evidence>
<gene>
    <name evidence="3" type="ORF">GA0070564_101901</name>
</gene>
<proteinExistence type="predicted"/>
<name>A0A1C4V2F9_9ACTN</name>
<dbReference type="InterPro" id="IPR011055">
    <property type="entry name" value="Dup_hybrid_motif"/>
</dbReference>
<dbReference type="InterPro" id="IPR016047">
    <property type="entry name" value="M23ase_b-sheet_dom"/>
</dbReference>
<feature type="region of interest" description="Disordered" evidence="1">
    <location>
        <begin position="1"/>
        <end position="28"/>
    </location>
</feature>
<dbReference type="SUPFAM" id="SSF51261">
    <property type="entry name" value="Duplicated hybrid motif"/>
    <property type="match status" value="1"/>
</dbReference>
<dbReference type="PANTHER" id="PTHR21666">
    <property type="entry name" value="PEPTIDASE-RELATED"/>
    <property type="match status" value="1"/>
</dbReference>
<dbReference type="EMBL" id="FMCX01000001">
    <property type="protein sequence ID" value="SCE78096.1"/>
    <property type="molecule type" value="Genomic_DNA"/>
</dbReference>
<dbReference type="CDD" id="cd12797">
    <property type="entry name" value="M23_peptidase"/>
    <property type="match status" value="1"/>
</dbReference>
<keyword evidence="4" id="KW-1185">Reference proteome</keyword>
<evidence type="ECO:0000313" key="4">
    <source>
        <dbReference type="Proteomes" id="UP000199504"/>
    </source>
</evidence>
<evidence type="ECO:0000313" key="3">
    <source>
        <dbReference type="EMBL" id="SCE78096.1"/>
    </source>
</evidence>
<dbReference type="Pfam" id="PF01551">
    <property type="entry name" value="Peptidase_M23"/>
    <property type="match status" value="1"/>
</dbReference>
<dbReference type="AlphaFoldDB" id="A0A1C4V2F9"/>
<evidence type="ECO:0000256" key="1">
    <source>
        <dbReference type="SAM" id="MobiDB-lite"/>
    </source>
</evidence>
<dbReference type="Proteomes" id="UP000199504">
    <property type="component" value="Unassembled WGS sequence"/>
</dbReference>
<dbReference type="InterPro" id="IPR050570">
    <property type="entry name" value="Cell_wall_metabolism_enzyme"/>
</dbReference>
<reference evidence="4" key="1">
    <citation type="submission" date="2016-06" db="EMBL/GenBank/DDBJ databases">
        <authorList>
            <person name="Varghese N."/>
            <person name="Submissions Spin"/>
        </authorList>
    </citation>
    <scope>NUCLEOTIDE SEQUENCE [LARGE SCALE GENOMIC DNA]</scope>
    <source>
        <strain evidence="4">DSM 44830</strain>
    </source>
</reference>
<dbReference type="PANTHER" id="PTHR21666:SF270">
    <property type="entry name" value="MUREIN HYDROLASE ACTIVATOR ENVC"/>
    <property type="match status" value="1"/>
</dbReference>
<sequence length="278" mass="29782">MIRSSAASPRVDQGTRAGPQAPHEAGRPLVPTYTASMAEKPLRSSTAPETLLALPFTGRWLARNSPARRVPSHGVDLLGERYAIDFIGVDDRRRTADRRDWRTFLATEPPERFIAFGRSLLAPADGVVVDVHDGEVDHEGRRSQLALVPYVLGQAGRLRQGVGAVAGNHIVIELPGGATFVALAHLRAGSMRVAVGDRVTTGQPIAECGNSGNSTQPHVHIQVMDSRDLSVAQGLPMAFRSYREWPRGAREPQVRQAGIPAEEAVVEPLPVGAGDAAP</sequence>